<dbReference type="Proteomes" id="UP000070700">
    <property type="component" value="Unassembled WGS sequence"/>
</dbReference>
<evidence type="ECO:0000256" key="1">
    <source>
        <dbReference type="SAM" id="MobiDB-lite"/>
    </source>
</evidence>
<reference evidence="2 3" key="1">
    <citation type="submission" date="2015-10" db="EMBL/GenBank/DDBJ databases">
        <title>Full genome of DAOMC 229536 Phialocephala scopiformis, a fungal endophyte of spruce producing the potent anti-insectan compound rugulosin.</title>
        <authorList>
            <consortium name="DOE Joint Genome Institute"/>
            <person name="Walker A.K."/>
            <person name="Frasz S.L."/>
            <person name="Seifert K.A."/>
            <person name="Miller J.D."/>
            <person name="Mondo S.J."/>
            <person name="Labutti K."/>
            <person name="Lipzen A."/>
            <person name="Dockter R."/>
            <person name="Kennedy M."/>
            <person name="Grigoriev I.V."/>
            <person name="Spatafora J.W."/>
        </authorList>
    </citation>
    <scope>NUCLEOTIDE SEQUENCE [LARGE SCALE GENOMIC DNA]</scope>
    <source>
        <strain evidence="2 3">CBS 120377</strain>
    </source>
</reference>
<accession>A0A194XN16</accession>
<evidence type="ECO:0000313" key="3">
    <source>
        <dbReference type="Proteomes" id="UP000070700"/>
    </source>
</evidence>
<protein>
    <submittedName>
        <fullName evidence="2">Uncharacterized protein</fullName>
    </submittedName>
</protein>
<proteinExistence type="predicted"/>
<dbReference type="EMBL" id="KQ947408">
    <property type="protein sequence ID" value="KUJ21479.1"/>
    <property type="molecule type" value="Genomic_DNA"/>
</dbReference>
<name>A0A194XN16_MOLSC</name>
<gene>
    <name evidence="2" type="ORF">LY89DRAFT_665907</name>
</gene>
<dbReference type="AlphaFoldDB" id="A0A194XN16"/>
<organism evidence="2 3">
    <name type="scientific">Mollisia scopiformis</name>
    <name type="common">Conifer needle endophyte fungus</name>
    <name type="synonym">Phialocephala scopiformis</name>
    <dbReference type="NCBI Taxonomy" id="149040"/>
    <lineage>
        <taxon>Eukaryota</taxon>
        <taxon>Fungi</taxon>
        <taxon>Dikarya</taxon>
        <taxon>Ascomycota</taxon>
        <taxon>Pezizomycotina</taxon>
        <taxon>Leotiomycetes</taxon>
        <taxon>Helotiales</taxon>
        <taxon>Mollisiaceae</taxon>
        <taxon>Mollisia</taxon>
    </lineage>
</organism>
<dbReference type="RefSeq" id="XP_018075834.1">
    <property type="nucleotide sequence ID" value="XM_018212878.1"/>
</dbReference>
<feature type="region of interest" description="Disordered" evidence="1">
    <location>
        <begin position="1"/>
        <end position="70"/>
    </location>
</feature>
<sequence>MCRMNDVGIKHARSTSDDNDDDDGASTATTEEGDLTEQATRVHKCRPERATRVQKCSPSAGPGPDEEANGHQIVRDDVLYDPTLRGIVMCYAMMRCNPLSLSRISPACVVLRCSFSNQRVRPAFLYDLFNMVTAPGKEAKWNELSKCSIGTCTTTPQPSVGIGVEVCRDSQNLSQARPNQDGRTVDSDRGAEWSSKRQTTTTIDEAVNYCFALLQRRVPALTRMPAASSRRSWVNSLLRSGSSGIFNGNRFSHARGIEETERRNLTIERHRIDDGMDGSKVAVSEISRYLDTNDGMPSIKVQYNKEYEKHFAVLDSLGTNPLLKSDV</sequence>
<feature type="compositionally biased region" description="Basic and acidic residues" evidence="1">
    <location>
        <begin position="183"/>
        <end position="195"/>
    </location>
</feature>
<evidence type="ECO:0000313" key="2">
    <source>
        <dbReference type="EMBL" id="KUJ21479.1"/>
    </source>
</evidence>
<dbReference type="KEGG" id="psco:LY89DRAFT_665907"/>
<dbReference type="InParanoid" id="A0A194XN16"/>
<feature type="region of interest" description="Disordered" evidence="1">
    <location>
        <begin position="174"/>
        <end position="197"/>
    </location>
</feature>
<keyword evidence="3" id="KW-1185">Reference proteome</keyword>
<dbReference type="GeneID" id="28822604"/>